<dbReference type="Pfam" id="PF09136">
    <property type="entry name" value="Glucodextran_B"/>
    <property type="match status" value="1"/>
</dbReference>
<dbReference type="EMBL" id="LCLA01000052">
    <property type="protein sequence ID" value="KKU08995.1"/>
    <property type="molecule type" value="Genomic_DNA"/>
</dbReference>
<comment type="caution">
    <text evidence="2">The sequence shown here is derived from an EMBL/GenBank/DDBJ whole genome shotgun (WGS) entry which is preliminary data.</text>
</comment>
<evidence type="ECO:0000313" key="3">
    <source>
        <dbReference type="Proteomes" id="UP000034329"/>
    </source>
</evidence>
<evidence type="ECO:0000256" key="1">
    <source>
        <dbReference type="SAM" id="Phobius"/>
    </source>
</evidence>
<name>A0A0G1QJY1_9BACT</name>
<feature type="transmembrane region" description="Helical" evidence="1">
    <location>
        <begin position="21"/>
        <end position="41"/>
    </location>
</feature>
<dbReference type="InterPro" id="IPR013783">
    <property type="entry name" value="Ig-like_fold"/>
</dbReference>
<proteinExistence type="predicted"/>
<dbReference type="Proteomes" id="UP000034329">
    <property type="component" value="Unassembled WGS sequence"/>
</dbReference>
<protein>
    <submittedName>
        <fullName evidence="2">Polymorphic outer membrane protein</fullName>
    </submittedName>
</protein>
<keyword evidence="1" id="KW-0812">Transmembrane</keyword>
<accession>A0A0G1QJY1</accession>
<keyword evidence="1" id="KW-0472">Membrane</keyword>
<reference evidence="2 3" key="1">
    <citation type="journal article" date="2015" name="Nature">
        <title>rRNA introns, odd ribosomes, and small enigmatic genomes across a large radiation of phyla.</title>
        <authorList>
            <person name="Brown C.T."/>
            <person name="Hug L.A."/>
            <person name="Thomas B.C."/>
            <person name="Sharon I."/>
            <person name="Castelle C.J."/>
            <person name="Singh A."/>
            <person name="Wilkins M.J."/>
            <person name="Williams K.H."/>
            <person name="Banfield J.F."/>
        </authorList>
    </citation>
    <scope>NUCLEOTIDE SEQUENCE [LARGE SCALE GENOMIC DNA]</scope>
</reference>
<organism evidence="2 3">
    <name type="scientific">Candidatus Woesebacteria bacterium GW2011_GWB1_45_5</name>
    <dbReference type="NCBI Taxonomy" id="1618581"/>
    <lineage>
        <taxon>Bacteria</taxon>
        <taxon>Candidatus Woeseibacteriota</taxon>
    </lineage>
</organism>
<evidence type="ECO:0000313" key="2">
    <source>
        <dbReference type="EMBL" id="KKU08995.1"/>
    </source>
</evidence>
<gene>
    <name evidence="2" type="ORF">UX13_C0052G0007</name>
</gene>
<dbReference type="AlphaFoldDB" id="A0A0G1QJY1"/>
<sequence length="231" mass="25241">MAKYSRLASVEERRNVRKAAIFVLLTIAAVILLFFIGIPALGKFAGFVSDLAKSDKPIASQDKTPPAPPRFNSFPDFTNQEGVVISGDTESGATVKLTFNGSGEEALADRDGHFSFNLKHQPRRGKQTWEEYLTEIQPTLAFTFKKSPDLTIDSPAPGAQFFGTKQRQVTIQGTSESGVGITVNERILSVDDMGKFQYTTTLNDGENKFLFKATDSAGNTTESELVLNFSS</sequence>
<dbReference type="Gene3D" id="2.60.40.10">
    <property type="entry name" value="Immunoglobulins"/>
    <property type="match status" value="2"/>
</dbReference>
<keyword evidence="1" id="KW-1133">Transmembrane helix</keyword>